<name>A0ABQ8UFY0_9EUKA</name>
<reference evidence="10" key="1">
    <citation type="journal article" date="2022" name="bioRxiv">
        <title>Genomics of Preaxostyla Flagellates Illuminates Evolutionary Transitions and the Path Towards Mitochondrial Loss.</title>
        <authorList>
            <person name="Novak L.V.F."/>
            <person name="Treitli S.C."/>
            <person name="Pyrih J."/>
            <person name="Halakuc P."/>
            <person name="Pipaliya S.V."/>
            <person name="Vacek V."/>
            <person name="Brzon O."/>
            <person name="Soukal P."/>
            <person name="Eme L."/>
            <person name="Dacks J.B."/>
            <person name="Karnkowska A."/>
            <person name="Elias M."/>
            <person name="Hampl V."/>
        </authorList>
    </citation>
    <scope>NUCLEOTIDE SEQUENCE</scope>
    <source>
        <strain evidence="10">RCP-MX</strain>
    </source>
</reference>
<evidence type="ECO:0000256" key="5">
    <source>
        <dbReference type="ARBA" id="ARBA00023277"/>
    </source>
</evidence>
<sequence>MRSFLAFIALLAISSAIPVNVMMPLNTIQTDGSLNPNINLQDKLQKLKSGGVNGVMLDVWWGIVERNGPRQYDFSGYTMFADMCSKIGLKVQVVMSFHQCGGNVGDDCNIPIPGWVRNVGSDIFYRDREGHNDVEYLSLSMDHQQRWSGRTALDMYHDMMAAFRQAMGSRMGSVVTEVQVGLGPCGELRYPGYQLDRWSFPGVGEFQCYDPTMLNMLESAANNSGHAEWGHGGPGDAGSYNSKPGDTGFFRSGGSWSTPYGDFFLSWYSDALVQHASDVLAQAKSAFQGTGVKLAGKVAGIHWWFLSESHAAELTAGYYNTRSRSGYNKIVKAFKEAGAIIDFTCFEMRDTEQPSSAQCGPYELVGQTLWEAKNVGIGYAAENALPRYDDTAYATILDNSVRQMKIDAFTYLRLTDDLIYNGDNWSRFANFVGKMAAQ</sequence>
<accession>A0ABQ8UFY0</accession>
<comment type="similarity">
    <text evidence="2 8">Belongs to the glycosyl hydrolase 14 family.</text>
</comment>
<organism evidence="10 11">
    <name type="scientific">Paratrimastix pyriformis</name>
    <dbReference type="NCBI Taxonomy" id="342808"/>
    <lineage>
        <taxon>Eukaryota</taxon>
        <taxon>Metamonada</taxon>
        <taxon>Preaxostyla</taxon>
        <taxon>Paratrimastigidae</taxon>
        <taxon>Paratrimastix</taxon>
    </lineage>
</organism>
<dbReference type="PANTHER" id="PTHR31352:SF1">
    <property type="entry name" value="BETA-AMYLASE 3, CHLOROPLASTIC"/>
    <property type="match status" value="1"/>
</dbReference>
<evidence type="ECO:0000256" key="6">
    <source>
        <dbReference type="ARBA" id="ARBA00023295"/>
    </source>
</evidence>
<gene>
    <name evidence="10" type="ORF">PAPYR_7290</name>
</gene>
<dbReference type="Proteomes" id="UP001141327">
    <property type="component" value="Unassembled WGS sequence"/>
</dbReference>
<dbReference type="InterPro" id="IPR001554">
    <property type="entry name" value="Glyco_hydro_14"/>
</dbReference>
<evidence type="ECO:0000256" key="2">
    <source>
        <dbReference type="ARBA" id="ARBA00005652"/>
    </source>
</evidence>
<dbReference type="InterPro" id="IPR017853">
    <property type="entry name" value="GH"/>
</dbReference>
<keyword evidence="5 8" id="KW-0119">Carbohydrate metabolism</keyword>
<evidence type="ECO:0000256" key="7">
    <source>
        <dbReference type="ARBA" id="ARBA00023326"/>
    </source>
</evidence>
<dbReference type="SUPFAM" id="SSF51445">
    <property type="entry name" value="(Trans)glycosidases"/>
    <property type="match status" value="1"/>
</dbReference>
<keyword evidence="7 8" id="KW-0624">Polysaccharide degradation</keyword>
<keyword evidence="9" id="KW-0732">Signal</keyword>
<dbReference type="Pfam" id="PF01373">
    <property type="entry name" value="Glyco_hydro_14"/>
    <property type="match status" value="1"/>
</dbReference>
<proteinExistence type="inferred from homology"/>
<dbReference type="PROSITE" id="PS00506">
    <property type="entry name" value="BETA_AMYLASE_1"/>
    <property type="match status" value="1"/>
</dbReference>
<evidence type="ECO:0000313" key="11">
    <source>
        <dbReference type="Proteomes" id="UP001141327"/>
    </source>
</evidence>
<keyword evidence="4 8" id="KW-0378">Hydrolase</keyword>
<evidence type="ECO:0000256" key="1">
    <source>
        <dbReference type="ARBA" id="ARBA00000546"/>
    </source>
</evidence>
<dbReference type="EC" id="3.2.1.2" evidence="3 8"/>
<dbReference type="PANTHER" id="PTHR31352">
    <property type="entry name" value="BETA-AMYLASE 1, CHLOROPLASTIC"/>
    <property type="match status" value="1"/>
</dbReference>
<keyword evidence="6 8" id="KW-0326">Glycosidase</keyword>
<keyword evidence="11" id="KW-1185">Reference proteome</keyword>
<feature type="chain" id="PRO_5045711173" description="Beta-amylase" evidence="9">
    <location>
        <begin position="17"/>
        <end position="438"/>
    </location>
</feature>
<protein>
    <recommendedName>
        <fullName evidence="3 8">Beta-amylase</fullName>
        <ecNumber evidence="3 8">3.2.1.2</ecNumber>
    </recommendedName>
</protein>
<dbReference type="InterPro" id="IPR018238">
    <property type="entry name" value="Glyco_hydro_14_CS"/>
</dbReference>
<comment type="caution">
    <text evidence="10">The sequence shown here is derived from an EMBL/GenBank/DDBJ whole genome shotgun (WGS) entry which is preliminary data.</text>
</comment>
<feature type="signal peptide" evidence="9">
    <location>
        <begin position="1"/>
        <end position="16"/>
    </location>
</feature>
<evidence type="ECO:0000313" key="10">
    <source>
        <dbReference type="EMBL" id="KAJ4457282.1"/>
    </source>
</evidence>
<comment type="catalytic activity">
    <reaction evidence="1 8">
        <text>Hydrolysis of (1-&gt;4)-alpha-D-glucosidic linkages in polysaccharides so as to remove successive maltose units from the non-reducing ends of the chains.</text>
        <dbReference type="EC" id="3.2.1.2"/>
    </reaction>
</comment>
<dbReference type="Gene3D" id="3.20.20.80">
    <property type="entry name" value="Glycosidases"/>
    <property type="match status" value="1"/>
</dbReference>
<evidence type="ECO:0000256" key="8">
    <source>
        <dbReference type="RuleBase" id="RU000509"/>
    </source>
</evidence>
<evidence type="ECO:0000256" key="3">
    <source>
        <dbReference type="ARBA" id="ARBA00012594"/>
    </source>
</evidence>
<dbReference type="PRINTS" id="PR00750">
    <property type="entry name" value="BETAAMYLASE"/>
</dbReference>
<evidence type="ECO:0000256" key="9">
    <source>
        <dbReference type="SAM" id="SignalP"/>
    </source>
</evidence>
<evidence type="ECO:0000256" key="4">
    <source>
        <dbReference type="ARBA" id="ARBA00022801"/>
    </source>
</evidence>
<dbReference type="EMBL" id="JAPMOS010000050">
    <property type="protein sequence ID" value="KAJ4457282.1"/>
    <property type="molecule type" value="Genomic_DNA"/>
</dbReference>